<dbReference type="InterPro" id="IPR018044">
    <property type="entry name" value="Peptidase_S11"/>
</dbReference>
<evidence type="ECO:0000256" key="10">
    <source>
        <dbReference type="PROSITE-ProRule" id="PRU00591"/>
    </source>
</evidence>
<keyword evidence="3" id="KW-0677">Repeat</keyword>
<dbReference type="GO" id="GO:0006508">
    <property type="term" value="P:proteolysis"/>
    <property type="evidence" value="ECO:0007669"/>
    <property type="project" value="InterPro"/>
</dbReference>
<keyword evidence="15" id="KW-0121">Carboxypeptidase</keyword>
<evidence type="ECO:0000256" key="8">
    <source>
        <dbReference type="PIRSR" id="PIRSR618044-1"/>
    </source>
</evidence>
<dbReference type="PRINTS" id="PR00725">
    <property type="entry name" value="DADACBPTASE1"/>
</dbReference>
<keyword evidence="2 13" id="KW-0732">Signal</keyword>
<dbReference type="GO" id="GO:0009252">
    <property type="term" value="P:peptidoglycan biosynthetic process"/>
    <property type="evidence" value="ECO:0007669"/>
    <property type="project" value="UniProtKB-KW"/>
</dbReference>
<dbReference type="EMBL" id="PYLO01000001">
    <property type="protein sequence ID" value="PST38817.1"/>
    <property type="molecule type" value="Genomic_DNA"/>
</dbReference>
<dbReference type="PANTHER" id="PTHR21581">
    <property type="entry name" value="D-ALANYL-D-ALANINE CARBOXYPEPTIDASE"/>
    <property type="match status" value="1"/>
</dbReference>
<dbReference type="InterPro" id="IPR018337">
    <property type="entry name" value="Cell_wall/Cho-bd_repeat"/>
</dbReference>
<keyword evidence="6" id="KW-0573">Peptidoglycan synthesis</keyword>
<reference evidence="15 16" key="1">
    <citation type="submission" date="2018-03" db="EMBL/GenBank/DDBJ databases">
        <title>Lachnoclostridium SNUG30386 gen.nov., sp.nov., isolated from human faeces.</title>
        <authorList>
            <person name="Seo B."/>
            <person name="Jeon K."/>
            <person name="Ko G."/>
        </authorList>
    </citation>
    <scope>NUCLEOTIDE SEQUENCE [LARGE SCALE GENOMIC DNA]</scope>
    <source>
        <strain evidence="15 16">SNUG30386</strain>
    </source>
</reference>
<evidence type="ECO:0000256" key="6">
    <source>
        <dbReference type="ARBA" id="ARBA00022984"/>
    </source>
</evidence>
<evidence type="ECO:0000313" key="15">
    <source>
        <dbReference type="EMBL" id="PST38817.1"/>
    </source>
</evidence>
<evidence type="ECO:0000256" key="5">
    <source>
        <dbReference type="ARBA" id="ARBA00022960"/>
    </source>
</evidence>
<evidence type="ECO:0000256" key="11">
    <source>
        <dbReference type="RuleBase" id="RU004016"/>
    </source>
</evidence>
<keyword evidence="16" id="KW-1185">Reference proteome</keyword>
<dbReference type="Pfam" id="PF19127">
    <property type="entry name" value="Choline_bind_3"/>
    <property type="match status" value="1"/>
</dbReference>
<dbReference type="SUPFAM" id="SSF56601">
    <property type="entry name" value="beta-lactamase/transpeptidase-like"/>
    <property type="match status" value="1"/>
</dbReference>
<feature type="active site" description="Acyl-ester intermediate" evidence="8">
    <location>
        <position position="92"/>
    </location>
</feature>
<evidence type="ECO:0000313" key="16">
    <source>
        <dbReference type="Proteomes" id="UP000241048"/>
    </source>
</evidence>
<evidence type="ECO:0000256" key="4">
    <source>
        <dbReference type="ARBA" id="ARBA00022801"/>
    </source>
</evidence>
<evidence type="ECO:0000259" key="14">
    <source>
        <dbReference type="Pfam" id="PF00768"/>
    </source>
</evidence>
<organism evidence="15 16">
    <name type="scientific">Clostridium fessum</name>
    <dbReference type="NCBI Taxonomy" id="2126740"/>
    <lineage>
        <taxon>Bacteria</taxon>
        <taxon>Bacillati</taxon>
        <taxon>Bacillota</taxon>
        <taxon>Clostridia</taxon>
        <taxon>Eubacteriales</taxon>
        <taxon>Clostridiaceae</taxon>
        <taxon>Clostridium</taxon>
    </lineage>
</organism>
<feature type="repeat" description="Cell wall-binding" evidence="10">
    <location>
        <begin position="433"/>
        <end position="452"/>
    </location>
</feature>
<keyword evidence="4" id="KW-0378">Hydrolase</keyword>
<evidence type="ECO:0000256" key="9">
    <source>
        <dbReference type="PIRSR" id="PIRSR618044-2"/>
    </source>
</evidence>
<keyword evidence="7" id="KW-0961">Cell wall biogenesis/degradation</keyword>
<evidence type="ECO:0000256" key="7">
    <source>
        <dbReference type="ARBA" id="ARBA00023316"/>
    </source>
</evidence>
<name>A0A2T3FU57_9CLOT</name>
<evidence type="ECO:0000256" key="12">
    <source>
        <dbReference type="SAM" id="MobiDB-lite"/>
    </source>
</evidence>
<dbReference type="GO" id="GO:0008360">
    <property type="term" value="P:regulation of cell shape"/>
    <property type="evidence" value="ECO:0007669"/>
    <property type="project" value="UniProtKB-KW"/>
</dbReference>
<gene>
    <name evidence="15" type="ORF">C7U56_02415</name>
</gene>
<keyword evidence="15" id="KW-0645">Protease</keyword>
<feature type="binding site" evidence="9">
    <location>
        <position position="263"/>
    </location>
    <ligand>
        <name>substrate</name>
    </ligand>
</feature>
<dbReference type="Gene3D" id="3.40.710.10">
    <property type="entry name" value="DD-peptidase/beta-lactamase superfamily"/>
    <property type="match status" value="1"/>
</dbReference>
<evidence type="ECO:0000256" key="3">
    <source>
        <dbReference type="ARBA" id="ARBA00022737"/>
    </source>
</evidence>
<dbReference type="Proteomes" id="UP000241048">
    <property type="component" value="Unassembled WGS sequence"/>
</dbReference>
<feature type="active site" description="Proton acceptor" evidence="8">
    <location>
        <position position="95"/>
    </location>
</feature>
<dbReference type="Gene3D" id="2.10.270.10">
    <property type="entry name" value="Cholin Binding"/>
    <property type="match status" value="1"/>
</dbReference>
<dbReference type="GO" id="GO:0009002">
    <property type="term" value="F:serine-type D-Ala-D-Ala carboxypeptidase activity"/>
    <property type="evidence" value="ECO:0007669"/>
    <property type="project" value="InterPro"/>
</dbReference>
<sequence>MNKWKKSVRSLCLGMALMMSVSWTAFAATDGATGPGQAAGGTVSGAVPSGATVTSQNAAQPTVAAQGAVLYDATHNQFLFSKNADTQYYPASITKLMTALLVAENCNLSDTVTFSQTAVSNLESGAVTLQVKAGDTFTVKDCLYGLLLKSANEVANGLAEHVSGSVSAFADKMNEKAASLGCTHTHFANPNGLNNANHFTTAHDMALIANAAFNNATVRQVASTLHYDFPATASVPTVRTLTIGHKMLNPANSQYYEGIIGGKTGYTSLAGNTLVTCAERNGVRLIAVILKSSQTHYDDTKKLLDYGFAVAGSASGTPAGTNTSVSDAANNGTSNSSKPSGNTTSTNTSSSGSQGGPGSSGAGNTAAQGDGAWQQFGNEWKYLKANGTYAANESLLIKGETYYFHADAWMARDWQMVDGSWHYYYTESGAMAKSRWIQTNGYWYYVSADGALFVNGTTPDGYRVDANGVWIQK</sequence>
<feature type="signal peptide" evidence="13">
    <location>
        <begin position="1"/>
        <end position="27"/>
    </location>
</feature>
<feature type="domain" description="Peptidase S11 D-alanyl-D-alanine carboxypeptidase A N-terminal" evidence="14">
    <location>
        <begin position="56"/>
        <end position="292"/>
    </location>
</feature>
<dbReference type="AlphaFoldDB" id="A0A2T3FU57"/>
<dbReference type="InterPro" id="IPR012338">
    <property type="entry name" value="Beta-lactam/transpept-like"/>
</dbReference>
<comment type="caution">
    <text evidence="15">The sequence shown here is derived from an EMBL/GenBank/DDBJ whole genome shotgun (WGS) entry which is preliminary data.</text>
</comment>
<dbReference type="InterPro" id="IPR001967">
    <property type="entry name" value="Peptidase_S11_N"/>
</dbReference>
<proteinExistence type="inferred from homology"/>
<dbReference type="RefSeq" id="WP_106999990.1">
    <property type="nucleotide sequence ID" value="NZ_JAQDNH010000002.1"/>
</dbReference>
<comment type="similarity">
    <text evidence="1 11">Belongs to the peptidase S11 family.</text>
</comment>
<keyword evidence="5" id="KW-0133">Cell shape</keyword>
<dbReference type="SUPFAM" id="SSF69360">
    <property type="entry name" value="Cell wall binding repeat"/>
    <property type="match status" value="1"/>
</dbReference>
<dbReference type="PANTHER" id="PTHR21581:SF33">
    <property type="entry name" value="D-ALANYL-D-ALANINE CARBOXYPEPTIDASE DACB"/>
    <property type="match status" value="1"/>
</dbReference>
<evidence type="ECO:0000256" key="2">
    <source>
        <dbReference type="ARBA" id="ARBA00022729"/>
    </source>
</evidence>
<accession>A0A2T3FU57</accession>
<dbReference type="PROSITE" id="PS51170">
    <property type="entry name" value="CW"/>
    <property type="match status" value="1"/>
</dbReference>
<feature type="region of interest" description="Disordered" evidence="12">
    <location>
        <begin position="319"/>
        <end position="368"/>
    </location>
</feature>
<protein>
    <submittedName>
        <fullName evidence="15">D-alanyl-D-alanine carboxypeptidase</fullName>
    </submittedName>
</protein>
<feature type="compositionally biased region" description="Low complexity" evidence="12">
    <location>
        <begin position="330"/>
        <end position="352"/>
    </location>
</feature>
<evidence type="ECO:0000256" key="1">
    <source>
        <dbReference type="ARBA" id="ARBA00007164"/>
    </source>
</evidence>
<feature type="chain" id="PRO_5015426162" evidence="13">
    <location>
        <begin position="28"/>
        <end position="473"/>
    </location>
</feature>
<feature type="compositionally biased region" description="Polar residues" evidence="12">
    <location>
        <begin position="319"/>
        <end position="329"/>
    </location>
</feature>
<dbReference type="GO" id="GO:0071555">
    <property type="term" value="P:cell wall organization"/>
    <property type="evidence" value="ECO:0007669"/>
    <property type="project" value="UniProtKB-KW"/>
</dbReference>
<evidence type="ECO:0000256" key="13">
    <source>
        <dbReference type="SAM" id="SignalP"/>
    </source>
</evidence>
<feature type="active site" evidence="8">
    <location>
        <position position="150"/>
    </location>
</feature>
<dbReference type="Pfam" id="PF00768">
    <property type="entry name" value="Peptidase_S11"/>
    <property type="match status" value="1"/>
</dbReference>